<feature type="region of interest" description="Disordered" evidence="1">
    <location>
        <begin position="80"/>
        <end position="167"/>
    </location>
</feature>
<evidence type="ECO:0000256" key="1">
    <source>
        <dbReference type="SAM" id="MobiDB-lite"/>
    </source>
</evidence>
<name>A0A239MTD0_9ACTN</name>
<keyword evidence="3" id="KW-1185">Reference proteome</keyword>
<feature type="compositionally biased region" description="Basic and acidic residues" evidence="1">
    <location>
        <begin position="80"/>
        <end position="94"/>
    </location>
</feature>
<evidence type="ECO:0000313" key="3">
    <source>
        <dbReference type="Proteomes" id="UP000198318"/>
    </source>
</evidence>
<reference evidence="2 3" key="1">
    <citation type="submission" date="2017-06" db="EMBL/GenBank/DDBJ databases">
        <authorList>
            <person name="Kim H.J."/>
            <person name="Triplett B.A."/>
        </authorList>
    </citation>
    <scope>NUCLEOTIDE SEQUENCE [LARGE SCALE GENOMIC DNA]</scope>
    <source>
        <strain evidence="2 3">DSM 44715</strain>
    </source>
</reference>
<proteinExistence type="predicted"/>
<gene>
    <name evidence="2" type="ORF">SAMN05443665_103155</name>
</gene>
<dbReference type="RefSeq" id="WP_089329004.1">
    <property type="nucleotide sequence ID" value="NZ_FZOR01000031.1"/>
</dbReference>
<dbReference type="EMBL" id="FZOR01000031">
    <property type="protein sequence ID" value="SNT45503.1"/>
    <property type="molecule type" value="Genomic_DNA"/>
</dbReference>
<sequence>MIRFLAHPRLAGLLGDWFRCTCGVLGCTAVAGAISIGAAAASQAAAHPEPGVRRSVPQVCRHTVTIGDWRKCKEAWRSMYERSRRGSGRGRDFPRWAGRHGWKPESGRKKPPSPAPLLKPSPRGGRPDPPLDESPAPDRTPPPPPTAPAREPARVRERADEVESRPPSLQPVLLLSLLIPAAAAICYPFRHRLYAVAAGLPTLGLPEEEPAPARFGHRPACDPFAAPATGLAGPGAVSTARVLALTALDEHGDDCLVVVPRPDATTLFGLAEDELLDDDTDGLFIPGNLDAALAYLETELVIRENTGVTRARRLLLVADCSQEPDRIQALLTRHPGGASAILLGPWPGDRAVIDDTGRVTAPAGLAAGLPDHVPALSRTEARDRLLAALARHKKPEKPSPKRRSSPRRP</sequence>
<feature type="compositionally biased region" description="Pro residues" evidence="1">
    <location>
        <begin position="138"/>
        <end position="147"/>
    </location>
</feature>
<dbReference type="OrthoDB" id="3463619at2"/>
<feature type="region of interest" description="Disordered" evidence="1">
    <location>
        <begin position="390"/>
        <end position="409"/>
    </location>
</feature>
<protein>
    <submittedName>
        <fullName evidence="2">Uncharacterized protein</fullName>
    </submittedName>
</protein>
<organism evidence="2 3">
    <name type="scientific">Actinomadura meyerae</name>
    <dbReference type="NCBI Taxonomy" id="240840"/>
    <lineage>
        <taxon>Bacteria</taxon>
        <taxon>Bacillati</taxon>
        <taxon>Actinomycetota</taxon>
        <taxon>Actinomycetes</taxon>
        <taxon>Streptosporangiales</taxon>
        <taxon>Thermomonosporaceae</taxon>
        <taxon>Actinomadura</taxon>
    </lineage>
</organism>
<dbReference type="Proteomes" id="UP000198318">
    <property type="component" value="Unassembled WGS sequence"/>
</dbReference>
<dbReference type="AlphaFoldDB" id="A0A239MTD0"/>
<evidence type="ECO:0000313" key="2">
    <source>
        <dbReference type="EMBL" id="SNT45503.1"/>
    </source>
</evidence>
<feature type="compositionally biased region" description="Basic and acidic residues" evidence="1">
    <location>
        <begin position="151"/>
        <end position="164"/>
    </location>
</feature>
<accession>A0A239MTD0</accession>